<name>A0ABX4JP08_9HYPH</name>
<dbReference type="InterPro" id="IPR036909">
    <property type="entry name" value="Cyt_c-like_dom_sf"/>
</dbReference>
<evidence type="ECO:0000256" key="4">
    <source>
        <dbReference type="PROSITE-ProRule" id="PRU00433"/>
    </source>
</evidence>
<evidence type="ECO:0000256" key="1">
    <source>
        <dbReference type="ARBA" id="ARBA00022617"/>
    </source>
</evidence>
<evidence type="ECO:0000256" key="2">
    <source>
        <dbReference type="ARBA" id="ARBA00022723"/>
    </source>
</evidence>
<dbReference type="PANTHER" id="PTHR30600">
    <property type="entry name" value="CYTOCHROME C PEROXIDASE-RELATED"/>
    <property type="match status" value="1"/>
</dbReference>
<accession>A0ABX4JP08</accession>
<comment type="caution">
    <text evidence="7">The sequence shown here is derived from an EMBL/GenBank/DDBJ whole genome shotgun (WGS) entry which is preliminary data.</text>
</comment>
<evidence type="ECO:0000256" key="5">
    <source>
        <dbReference type="SAM" id="Phobius"/>
    </source>
</evidence>
<dbReference type="Pfam" id="PF21419">
    <property type="entry name" value="RoxA-like_Cyt-c"/>
    <property type="match status" value="1"/>
</dbReference>
<reference evidence="7 8" key="1">
    <citation type="submission" date="2017-09" db="EMBL/GenBank/DDBJ databases">
        <title>Comparative genomics of rhizobia isolated from Phaseolus vulgaris in China.</title>
        <authorList>
            <person name="Tong W."/>
        </authorList>
    </citation>
    <scope>NUCLEOTIDE SEQUENCE [LARGE SCALE GENOMIC DNA]</scope>
    <source>
        <strain evidence="7 8">FH14</strain>
    </source>
</reference>
<dbReference type="PANTHER" id="PTHR30600:SF9">
    <property type="entry name" value="BLR7738 PROTEIN"/>
    <property type="match status" value="1"/>
</dbReference>
<gene>
    <name evidence="7" type="ORF">CO674_19875</name>
</gene>
<feature type="domain" description="Cytochrome c" evidence="6">
    <location>
        <begin position="342"/>
        <end position="576"/>
    </location>
</feature>
<keyword evidence="8" id="KW-1185">Reference proteome</keyword>
<feature type="transmembrane region" description="Helical" evidence="5">
    <location>
        <begin position="7"/>
        <end position="28"/>
    </location>
</feature>
<keyword evidence="5" id="KW-1133">Transmembrane helix</keyword>
<organism evidence="7 8">
    <name type="scientific">Rhizobium hidalgonense</name>
    <dbReference type="NCBI Taxonomy" id="1538159"/>
    <lineage>
        <taxon>Bacteria</taxon>
        <taxon>Pseudomonadati</taxon>
        <taxon>Pseudomonadota</taxon>
        <taxon>Alphaproteobacteria</taxon>
        <taxon>Hyphomicrobiales</taxon>
        <taxon>Rhizobiaceae</taxon>
        <taxon>Rhizobium/Agrobacterium group</taxon>
        <taxon>Rhizobium</taxon>
    </lineage>
</organism>
<protein>
    <recommendedName>
        <fullName evidence="6">Cytochrome c domain-containing protein</fullName>
    </recommendedName>
</protein>
<dbReference type="InterPro" id="IPR009056">
    <property type="entry name" value="Cyt_c-like_dom"/>
</dbReference>
<keyword evidence="2 4" id="KW-0479">Metal-binding</keyword>
<evidence type="ECO:0000313" key="8">
    <source>
        <dbReference type="Proteomes" id="UP000219914"/>
    </source>
</evidence>
<dbReference type="InterPro" id="IPR051395">
    <property type="entry name" value="Cytochrome_c_Peroxidase/MauG"/>
</dbReference>
<dbReference type="SUPFAM" id="SSF46626">
    <property type="entry name" value="Cytochrome c"/>
    <property type="match status" value="1"/>
</dbReference>
<sequence length="576" mass="62000">MNHLRRIFAWLGGAIGVVLLALSAAWWYGEKIWGEAAPLTDEQAFADGTFGLEMAPLKYILVAQSISANALGPDWPRRFGFLARDGEAGLCAPDAPRNLPIGFGISHRLPGNATPLPVQFVGLTCAACHAAAPAGKVILGVGSQTADVIAFTDAFLNAVLDPSLSANRILAAYDAQCPAERPTDIIGKANRWAETFFISQWLDGVREQSRTNETKYDMPYHADDLGNPDYIPTGPSRTRPFRSIVRNTLDLPGGGNFAYSKVPLAAMQGLKRWSQFDGSIGDPVVRSMIAVFTSGASIAALDDPEISRNIEQAAAYTLKLGTSTALPTLADQFPALLKPSAETLDRGYSVYMQYCNACHGHPEPSGWVSPDSASDQPSITVLEKIGTDGARLTFRYADMLPVALAGTLPSLDIVDQQSKLQAMRIAANTANDFAEEDWWAQAIARLDQRSREFPAGHRRSFPIADVAKRDGYQNAPLPFMWLRAPYLHNASVPTLRQLIGLDARPAQFCRGDAGYDPVAIGVIAPKPGDSGCSGKKSPFLFDTSRPGNSNAGHLYPPPGEVGDDDLQSLLAYLGTL</sequence>
<dbReference type="Proteomes" id="UP000219914">
    <property type="component" value="Unassembled WGS sequence"/>
</dbReference>
<evidence type="ECO:0000256" key="3">
    <source>
        <dbReference type="ARBA" id="ARBA00023004"/>
    </source>
</evidence>
<keyword evidence="3 4" id="KW-0408">Iron</keyword>
<evidence type="ECO:0000259" key="6">
    <source>
        <dbReference type="PROSITE" id="PS51007"/>
    </source>
</evidence>
<keyword evidence="5" id="KW-0812">Transmembrane</keyword>
<dbReference type="Gene3D" id="1.10.760.10">
    <property type="entry name" value="Cytochrome c-like domain"/>
    <property type="match status" value="1"/>
</dbReference>
<keyword evidence="1 4" id="KW-0349">Heme</keyword>
<evidence type="ECO:0000313" key="7">
    <source>
        <dbReference type="EMBL" id="PDT21810.1"/>
    </source>
</evidence>
<keyword evidence="5" id="KW-0472">Membrane</keyword>
<proteinExistence type="predicted"/>
<dbReference type="PROSITE" id="PS51007">
    <property type="entry name" value="CYTC"/>
    <property type="match status" value="1"/>
</dbReference>
<dbReference type="EMBL" id="NWSY01000015">
    <property type="protein sequence ID" value="PDT21810.1"/>
    <property type="molecule type" value="Genomic_DNA"/>
</dbReference>